<reference evidence="2" key="1">
    <citation type="submission" date="2024-01" db="EMBL/GenBank/DDBJ databases">
        <authorList>
            <person name="Webb A."/>
        </authorList>
    </citation>
    <scope>NUCLEOTIDE SEQUENCE</scope>
    <source>
        <strain evidence="2">Pm1</strain>
    </source>
</reference>
<dbReference type="EMBL" id="CAKLBY020000120">
    <property type="protein sequence ID" value="CAK7928223.1"/>
    <property type="molecule type" value="Genomic_DNA"/>
</dbReference>
<feature type="region of interest" description="Disordered" evidence="1">
    <location>
        <begin position="1"/>
        <end position="39"/>
    </location>
</feature>
<name>A0AAV1U2V6_9STRA</name>
<evidence type="ECO:0000313" key="3">
    <source>
        <dbReference type="Proteomes" id="UP001162060"/>
    </source>
</evidence>
<dbReference type="AlphaFoldDB" id="A0AAV1U2V6"/>
<protein>
    <submittedName>
        <fullName evidence="2">Uncharacterized protein</fullName>
    </submittedName>
</protein>
<gene>
    <name evidence="2" type="ORF">PM001_LOCUS13373</name>
</gene>
<sequence length="39" mass="4075">MMPPRSPEPVNLDLAVSAPDDPETGGVAFESDASFDSPE</sequence>
<evidence type="ECO:0000256" key="1">
    <source>
        <dbReference type="SAM" id="MobiDB-lite"/>
    </source>
</evidence>
<dbReference type="Proteomes" id="UP001162060">
    <property type="component" value="Unassembled WGS sequence"/>
</dbReference>
<accession>A0AAV1U2V6</accession>
<comment type="caution">
    <text evidence="2">The sequence shown here is derived from an EMBL/GenBank/DDBJ whole genome shotgun (WGS) entry which is preliminary data.</text>
</comment>
<organism evidence="2 3">
    <name type="scientific">Peronospora matthiolae</name>
    <dbReference type="NCBI Taxonomy" id="2874970"/>
    <lineage>
        <taxon>Eukaryota</taxon>
        <taxon>Sar</taxon>
        <taxon>Stramenopiles</taxon>
        <taxon>Oomycota</taxon>
        <taxon>Peronosporomycetes</taxon>
        <taxon>Peronosporales</taxon>
        <taxon>Peronosporaceae</taxon>
        <taxon>Peronospora</taxon>
    </lineage>
</organism>
<proteinExistence type="predicted"/>
<evidence type="ECO:0000313" key="2">
    <source>
        <dbReference type="EMBL" id="CAK7928223.1"/>
    </source>
</evidence>